<evidence type="ECO:0000313" key="4">
    <source>
        <dbReference type="EMBL" id="MPM90076.1"/>
    </source>
</evidence>
<protein>
    <submittedName>
        <fullName evidence="4">Putative oxidoreductase</fullName>
        <ecNumber evidence="4">1.-.-.-</ecNumber>
    </submittedName>
</protein>
<name>A0A645DL79_9ZZZZ</name>
<sequence length="95" mass="10618">MTSKYATLFQPFAFDNGLALRNRVVMAPMTTWSANPDGSISEVELDYYRRRVQGVGMVITGCTHVTENGIGFSDEFAAYDYSFIPSLRRESTGFS</sequence>
<dbReference type="SUPFAM" id="SSF51395">
    <property type="entry name" value="FMN-linked oxidoreductases"/>
    <property type="match status" value="1"/>
</dbReference>
<feature type="domain" description="NADH:flavin oxidoreductase/NADH oxidase N-terminal" evidence="3">
    <location>
        <begin position="8"/>
        <end position="88"/>
    </location>
</feature>
<dbReference type="InterPro" id="IPR001155">
    <property type="entry name" value="OxRdtase_FMN_N"/>
</dbReference>
<dbReference type="EMBL" id="VSSQ01037398">
    <property type="protein sequence ID" value="MPM90076.1"/>
    <property type="molecule type" value="Genomic_DNA"/>
</dbReference>
<gene>
    <name evidence="4" type="ORF">SDC9_137192</name>
</gene>
<reference evidence="4" key="1">
    <citation type="submission" date="2019-08" db="EMBL/GenBank/DDBJ databases">
        <authorList>
            <person name="Kucharzyk K."/>
            <person name="Murdoch R.W."/>
            <person name="Higgins S."/>
            <person name="Loffler F."/>
        </authorList>
    </citation>
    <scope>NUCLEOTIDE SEQUENCE</scope>
</reference>
<dbReference type="GO" id="GO:0016491">
    <property type="term" value="F:oxidoreductase activity"/>
    <property type="evidence" value="ECO:0007669"/>
    <property type="project" value="UniProtKB-KW"/>
</dbReference>
<evidence type="ECO:0000259" key="3">
    <source>
        <dbReference type="Pfam" id="PF00724"/>
    </source>
</evidence>
<dbReference type="PANTHER" id="PTHR43656:SF2">
    <property type="entry name" value="BINDING OXIDOREDUCTASE, PUTATIVE (AFU_ORTHOLOGUE AFUA_2G08260)-RELATED"/>
    <property type="match status" value="1"/>
</dbReference>
<dbReference type="InterPro" id="IPR013785">
    <property type="entry name" value="Aldolase_TIM"/>
</dbReference>
<organism evidence="4">
    <name type="scientific">bioreactor metagenome</name>
    <dbReference type="NCBI Taxonomy" id="1076179"/>
    <lineage>
        <taxon>unclassified sequences</taxon>
        <taxon>metagenomes</taxon>
        <taxon>ecological metagenomes</taxon>
    </lineage>
</organism>
<dbReference type="InterPro" id="IPR051799">
    <property type="entry name" value="NADH_flavin_oxidoreductase"/>
</dbReference>
<accession>A0A645DL79</accession>
<dbReference type="GO" id="GO:0010181">
    <property type="term" value="F:FMN binding"/>
    <property type="evidence" value="ECO:0007669"/>
    <property type="project" value="InterPro"/>
</dbReference>
<evidence type="ECO:0000256" key="2">
    <source>
        <dbReference type="ARBA" id="ARBA00023002"/>
    </source>
</evidence>
<dbReference type="Gene3D" id="3.20.20.70">
    <property type="entry name" value="Aldolase class I"/>
    <property type="match status" value="1"/>
</dbReference>
<dbReference type="Pfam" id="PF00724">
    <property type="entry name" value="Oxidored_FMN"/>
    <property type="match status" value="1"/>
</dbReference>
<keyword evidence="1" id="KW-0285">Flavoprotein</keyword>
<dbReference type="AlphaFoldDB" id="A0A645DL79"/>
<comment type="caution">
    <text evidence="4">The sequence shown here is derived from an EMBL/GenBank/DDBJ whole genome shotgun (WGS) entry which is preliminary data.</text>
</comment>
<dbReference type="EC" id="1.-.-.-" evidence="4"/>
<dbReference type="PANTHER" id="PTHR43656">
    <property type="entry name" value="BINDING OXIDOREDUCTASE, PUTATIVE (AFU_ORTHOLOGUE AFUA_2G08260)-RELATED"/>
    <property type="match status" value="1"/>
</dbReference>
<evidence type="ECO:0000256" key="1">
    <source>
        <dbReference type="ARBA" id="ARBA00022630"/>
    </source>
</evidence>
<keyword evidence="2 4" id="KW-0560">Oxidoreductase</keyword>
<proteinExistence type="predicted"/>